<accession>A0A0N7G7K1</accession>
<feature type="transmembrane region" description="Helical" evidence="1">
    <location>
        <begin position="6"/>
        <end position="23"/>
    </location>
</feature>
<proteinExistence type="predicted"/>
<keyword evidence="1" id="KW-0812">Transmembrane</keyword>
<name>A0A0N7G7K1_9VIRU</name>
<dbReference type="KEGG" id="vg:26048970"/>
<evidence type="ECO:0000256" key="1">
    <source>
        <dbReference type="SAM" id="Phobius"/>
    </source>
</evidence>
<reference evidence="2 3" key="1">
    <citation type="journal article" date="2015" name="Genome Announc.">
        <title>The 474-Kilobase-Pair Complete Genome Sequence of CeV-01B, a Virus Infecting Haptolina (Chrysochromulina) ericina (Prymnesiophyceae).</title>
        <authorList>
            <person name="Gallot-Lavallee L."/>
            <person name="Pagarete A."/>
            <person name="Legendre M."/>
            <person name="Santini S."/>
            <person name="Sandaa R.A."/>
            <person name="Himmelbauer H."/>
            <person name="Ogata H."/>
            <person name="Bratbak G."/>
            <person name="Claverie J.M."/>
        </authorList>
    </citation>
    <scope>NUCLEOTIDE SEQUENCE [LARGE SCALE GENOMIC DNA]</scope>
    <source>
        <strain evidence="2">CeV-01B</strain>
    </source>
</reference>
<evidence type="ECO:0000313" key="3">
    <source>
        <dbReference type="Proteomes" id="UP000203826"/>
    </source>
</evidence>
<organism evidence="2 3">
    <name type="scientific">Chrysochromulina ericina virus CeV-01B</name>
    <dbReference type="NCBI Taxonomy" id="3070830"/>
    <lineage>
        <taxon>Viruses</taxon>
        <taxon>Varidnaviria</taxon>
        <taxon>Bamfordvirae</taxon>
        <taxon>Nucleocytoviricota</taxon>
        <taxon>Megaviricetes</taxon>
        <taxon>Imitervirales</taxon>
        <taxon>Mesomimiviridae</taxon>
        <taxon>Tethysvirus</taxon>
        <taxon>Tethysvirus raunefjordenense</taxon>
    </lineage>
</organism>
<keyword evidence="1" id="KW-0472">Membrane</keyword>
<feature type="transmembrane region" description="Helical" evidence="1">
    <location>
        <begin position="73"/>
        <end position="94"/>
    </location>
</feature>
<sequence length="252" mass="28854">MSELPSPNIGLLLFAALTIGYFIIQYKTKEKHSSIAMIVYLILLLVFQFGLNINLTKTLCGESHVKTAFFYTMFPWIFIFGLLNLMLIMFPGWLSPFSNTFGYIVVSTIGRLNNVLGEVLKSKEQTQNSELSKTLGKIYDNPSLLINEIPDATIGYEEFWHNLDKGGLLSSNAKDYYTKLQDLVRLKFIVSKFVWFALTGTLTVVTSYNYIIQAQCSSSVKEMERRHSEYQQLVKENDKTQIEPRVYSDHGH</sequence>
<keyword evidence="1" id="KW-1133">Transmembrane helix</keyword>
<protein>
    <submittedName>
        <fullName evidence="2">Uncharacterized protein</fullName>
    </submittedName>
</protein>
<feature type="transmembrane region" description="Helical" evidence="1">
    <location>
        <begin position="35"/>
        <end position="53"/>
    </location>
</feature>
<dbReference type="Proteomes" id="UP000203826">
    <property type="component" value="Segment"/>
</dbReference>
<evidence type="ECO:0000313" key="2">
    <source>
        <dbReference type="EMBL" id="ALH23009.1"/>
    </source>
</evidence>
<dbReference type="EMBL" id="KT820662">
    <property type="protein sequence ID" value="ALH23009.1"/>
    <property type="molecule type" value="Genomic_DNA"/>
</dbReference>
<feature type="transmembrane region" description="Helical" evidence="1">
    <location>
        <begin position="193"/>
        <end position="211"/>
    </location>
</feature>
<gene>
    <name evidence="2" type="ORF">ceV_103</name>
</gene>
<dbReference type="OrthoDB" id="36706at10239"/>
<keyword evidence="3" id="KW-1185">Reference proteome</keyword>